<proteinExistence type="predicted"/>
<gene>
    <name evidence="3" type="ORF">C9I99_02475</name>
</gene>
<keyword evidence="1" id="KW-0732">Signal</keyword>
<dbReference type="Pfam" id="PF13670">
    <property type="entry name" value="PepSY_2"/>
    <property type="match status" value="1"/>
</dbReference>
<accession>A0A2T3J3Q0</accession>
<dbReference type="InterPro" id="IPR025711">
    <property type="entry name" value="PepSY"/>
</dbReference>
<protein>
    <submittedName>
        <fullName evidence="3">PepSY domain-containing protein</fullName>
    </submittedName>
</protein>
<reference evidence="3 4" key="1">
    <citation type="submission" date="2018-03" db="EMBL/GenBank/DDBJ databases">
        <title>Whole genome sequencing of Histamine producing bacteria.</title>
        <authorList>
            <person name="Butler K."/>
        </authorList>
    </citation>
    <scope>NUCLEOTIDE SEQUENCE [LARGE SCALE GENOMIC DNA]</scope>
    <source>
        <strain evidence="3 4">JCM 13586</strain>
    </source>
</reference>
<organism evidence="3 4">
    <name type="scientific">Photobacterium lutimaris</name>
    <dbReference type="NCBI Taxonomy" id="388278"/>
    <lineage>
        <taxon>Bacteria</taxon>
        <taxon>Pseudomonadati</taxon>
        <taxon>Pseudomonadota</taxon>
        <taxon>Gammaproteobacteria</taxon>
        <taxon>Vibrionales</taxon>
        <taxon>Vibrionaceae</taxon>
        <taxon>Photobacterium</taxon>
    </lineage>
</organism>
<dbReference type="AlphaFoldDB" id="A0A2T3J3Q0"/>
<feature type="chain" id="PRO_5015481624" evidence="1">
    <location>
        <begin position="24"/>
        <end position="92"/>
    </location>
</feature>
<feature type="signal peptide" evidence="1">
    <location>
        <begin position="1"/>
        <end position="23"/>
    </location>
</feature>
<sequence>MKVLLKSLFVLLTVCSLSLPVYADPVERAASPELTVPKAMRLLQSHGYHDFRKIKVERDDHEIEVEARNADGHRVEIEMDLFSGQILAVERD</sequence>
<evidence type="ECO:0000256" key="1">
    <source>
        <dbReference type="SAM" id="SignalP"/>
    </source>
</evidence>
<evidence type="ECO:0000259" key="2">
    <source>
        <dbReference type="Pfam" id="PF13670"/>
    </source>
</evidence>
<evidence type="ECO:0000313" key="4">
    <source>
        <dbReference type="Proteomes" id="UP000241222"/>
    </source>
</evidence>
<dbReference type="RefSeq" id="WP_107347260.1">
    <property type="nucleotide sequence ID" value="NZ_PYMH01000001.1"/>
</dbReference>
<dbReference type="Proteomes" id="UP000241222">
    <property type="component" value="Unassembled WGS sequence"/>
</dbReference>
<feature type="domain" description="PepSY" evidence="2">
    <location>
        <begin position="8"/>
        <end position="88"/>
    </location>
</feature>
<evidence type="ECO:0000313" key="3">
    <source>
        <dbReference type="EMBL" id="PSU35905.1"/>
    </source>
</evidence>
<comment type="caution">
    <text evidence="3">The sequence shown here is derived from an EMBL/GenBank/DDBJ whole genome shotgun (WGS) entry which is preliminary data.</text>
</comment>
<name>A0A2T3J3Q0_9GAMM</name>
<keyword evidence="4" id="KW-1185">Reference proteome</keyword>
<dbReference type="EMBL" id="PYMH01000001">
    <property type="protein sequence ID" value="PSU35905.1"/>
    <property type="molecule type" value="Genomic_DNA"/>
</dbReference>
<dbReference type="OrthoDB" id="5825281at2"/>